<feature type="region of interest" description="Disordered" evidence="1">
    <location>
        <begin position="99"/>
        <end position="123"/>
    </location>
</feature>
<dbReference type="Proteomes" id="UP001522868">
    <property type="component" value="Unassembled WGS sequence"/>
</dbReference>
<dbReference type="PROSITE" id="PS50231">
    <property type="entry name" value="RICIN_B_LECTIN"/>
    <property type="match status" value="1"/>
</dbReference>
<feature type="compositionally biased region" description="Low complexity" evidence="1">
    <location>
        <begin position="39"/>
        <end position="48"/>
    </location>
</feature>
<sequence>MHLAPRPRPTSRSGPRRSRLAATLTSALLTVGLLVGAAPGPGGHPARAADGKPSGTARQADDSLPFATNNMEGSNGGIRWTGEVGPLTEHHEVIALQEVGSGPPTEARGTQSESIPIPPDVTRPAGLPRFVNHSQWQYGRRSANPPRHVYYLQTDPRHSRETGQDRWVGGRVNLAVVTHEPATEVRVIENPLYNPSETNNAYRFRRALGVRIGDTFYYNVHARGSDVGGLLQGIRDATRPGERWVMFGDFNLDIRNRTDEEARNRSLHLRDDELLVRPNRATHQNGSEIDYAITHGLGRHNADIPSGRGPDHYPVQFEPAPTPVPAAPDGEAHAFSSALENAGTGWVMNASTDGRVTTTADRYNDRQRFRMETVRGHWYRFRVGQSPDGASGARAATAASGARGAAAASGARGAAAASGARGAAAQEAAPTGCPGLSPWLQLVVTLRSCDAPEAQWHSEDLGAPDGALRWHNSANPALCLTGAGQGDAVLAMPCGDSRRQQWVDSSRAVPDSVWETGESRVRLRASNGLYLAAKDDATGDDTPLTVHGRDQSERWDIEYAGEGDNIARLKGEDSGKCADVLDSEDAGEGTAAVLGDCGTGNSVNDGTGRRWVAETYGDGTLRLRNTATGLCMVPPLKEAHYVTVRGCDDEARQRWTVEQ</sequence>
<evidence type="ECO:0000313" key="4">
    <source>
        <dbReference type="EMBL" id="MCK8677173.1"/>
    </source>
</evidence>
<dbReference type="InterPro" id="IPR005135">
    <property type="entry name" value="Endo/exonuclease/phosphatase"/>
</dbReference>
<dbReference type="CDD" id="cd00161">
    <property type="entry name" value="beta-trefoil_Ricin-like"/>
    <property type="match status" value="1"/>
</dbReference>
<dbReference type="SUPFAM" id="SSF50370">
    <property type="entry name" value="Ricin B-like lectins"/>
    <property type="match status" value="2"/>
</dbReference>
<feature type="domain" description="Ricin B lectin" evidence="2">
    <location>
        <begin position="568"/>
        <end position="658"/>
    </location>
</feature>
<keyword evidence="5" id="KW-1185">Reference proteome</keyword>
<dbReference type="Gene3D" id="2.80.10.50">
    <property type="match status" value="1"/>
</dbReference>
<proteinExistence type="predicted"/>
<dbReference type="InterPro" id="IPR035992">
    <property type="entry name" value="Ricin_B-like_lectins"/>
</dbReference>
<dbReference type="Pfam" id="PF03372">
    <property type="entry name" value="Exo_endo_phos"/>
    <property type="match status" value="1"/>
</dbReference>
<dbReference type="Pfam" id="PF00652">
    <property type="entry name" value="Ricin_B_lectin"/>
    <property type="match status" value="1"/>
</dbReference>
<evidence type="ECO:0000313" key="5">
    <source>
        <dbReference type="Proteomes" id="UP001522868"/>
    </source>
</evidence>
<dbReference type="InterPro" id="IPR000772">
    <property type="entry name" value="Ricin_B_lectin"/>
</dbReference>
<evidence type="ECO:0000256" key="1">
    <source>
        <dbReference type="SAM" id="MobiDB-lite"/>
    </source>
</evidence>
<evidence type="ECO:0000259" key="3">
    <source>
        <dbReference type="Pfam" id="PF03372"/>
    </source>
</evidence>
<dbReference type="Gene3D" id="3.60.10.10">
    <property type="entry name" value="Endonuclease/exonuclease/phosphatase"/>
    <property type="match status" value="1"/>
</dbReference>
<protein>
    <submittedName>
        <fullName evidence="4">Ricin-type beta-trefoil lectin domain protein</fullName>
    </submittedName>
</protein>
<gene>
    <name evidence="4" type="ORF">M1O15_07175</name>
</gene>
<reference evidence="4 5" key="1">
    <citation type="submission" date="2022-04" db="EMBL/GenBank/DDBJ databases">
        <title>Streptomyces sp. nov. LCR6-01 isolated from Lichen of Dirinaria sp.</title>
        <authorList>
            <person name="Kanchanasin P."/>
            <person name="Tanasupawat S."/>
            <person name="Phongsopitanun W."/>
        </authorList>
    </citation>
    <scope>NUCLEOTIDE SEQUENCE [LARGE SCALE GENOMIC DNA]</scope>
    <source>
        <strain evidence="4 5">LCR6-01</strain>
    </source>
</reference>
<feature type="domain" description="Endonuclease/exonuclease/phosphatase" evidence="3">
    <location>
        <begin position="90"/>
        <end position="299"/>
    </location>
</feature>
<dbReference type="RefSeq" id="WP_248632403.1">
    <property type="nucleotide sequence ID" value="NZ_JALPTH010000005.1"/>
</dbReference>
<evidence type="ECO:0000259" key="2">
    <source>
        <dbReference type="Pfam" id="PF00652"/>
    </source>
</evidence>
<dbReference type="InterPro" id="IPR036691">
    <property type="entry name" value="Endo/exonu/phosph_ase_sf"/>
</dbReference>
<dbReference type="SUPFAM" id="SSF56219">
    <property type="entry name" value="DNase I-like"/>
    <property type="match status" value="1"/>
</dbReference>
<dbReference type="EMBL" id="JALPTH010000005">
    <property type="protein sequence ID" value="MCK8677173.1"/>
    <property type="molecule type" value="Genomic_DNA"/>
</dbReference>
<organism evidence="4 5">
    <name type="scientific">Streptomyces lichenis</name>
    <dbReference type="NCBI Taxonomy" id="2306967"/>
    <lineage>
        <taxon>Bacteria</taxon>
        <taxon>Bacillati</taxon>
        <taxon>Actinomycetota</taxon>
        <taxon>Actinomycetes</taxon>
        <taxon>Kitasatosporales</taxon>
        <taxon>Streptomycetaceae</taxon>
        <taxon>Streptomyces</taxon>
    </lineage>
</organism>
<feature type="region of interest" description="Disordered" evidence="1">
    <location>
        <begin position="39"/>
        <end position="81"/>
    </location>
</feature>
<accession>A0ABT0I766</accession>
<name>A0ABT0I766_9ACTN</name>
<comment type="caution">
    <text evidence="4">The sequence shown here is derived from an EMBL/GenBank/DDBJ whole genome shotgun (WGS) entry which is preliminary data.</text>
</comment>